<feature type="domain" description="CobW C-terminal" evidence="2">
    <location>
        <begin position="295"/>
        <end position="477"/>
    </location>
</feature>
<accession>A0A8E2E7V6</accession>
<keyword evidence="4" id="KW-1185">Reference proteome</keyword>
<evidence type="ECO:0000313" key="4">
    <source>
        <dbReference type="Proteomes" id="UP000250266"/>
    </source>
</evidence>
<dbReference type="Proteomes" id="UP000250266">
    <property type="component" value="Unassembled WGS sequence"/>
</dbReference>
<dbReference type="Gene3D" id="3.40.50.300">
    <property type="entry name" value="P-loop containing nucleotide triphosphate hydrolases"/>
    <property type="match status" value="1"/>
</dbReference>
<proteinExistence type="predicted"/>
<dbReference type="SMART" id="SM00833">
    <property type="entry name" value="CobW_C"/>
    <property type="match status" value="1"/>
</dbReference>
<gene>
    <name evidence="3" type="ORF">K432DRAFT_435628</name>
</gene>
<dbReference type="CDD" id="cd03112">
    <property type="entry name" value="CobW-like"/>
    <property type="match status" value="1"/>
</dbReference>
<protein>
    <submittedName>
        <fullName evidence="3">CobW-domain-containing protein</fullName>
    </submittedName>
</protein>
<dbReference type="InterPro" id="IPR027417">
    <property type="entry name" value="P-loop_NTPase"/>
</dbReference>
<organism evidence="3 4">
    <name type="scientific">Lepidopterella palustris CBS 459.81</name>
    <dbReference type="NCBI Taxonomy" id="1314670"/>
    <lineage>
        <taxon>Eukaryota</taxon>
        <taxon>Fungi</taxon>
        <taxon>Dikarya</taxon>
        <taxon>Ascomycota</taxon>
        <taxon>Pezizomycotina</taxon>
        <taxon>Dothideomycetes</taxon>
        <taxon>Pleosporomycetidae</taxon>
        <taxon>Mytilinidiales</taxon>
        <taxon>Argynnaceae</taxon>
        <taxon>Lepidopterella</taxon>
    </lineage>
</organism>
<evidence type="ECO:0000256" key="1">
    <source>
        <dbReference type="SAM" id="MobiDB-lite"/>
    </source>
</evidence>
<dbReference type="EMBL" id="KV745029">
    <property type="protein sequence ID" value="OCK78981.1"/>
    <property type="molecule type" value="Genomic_DNA"/>
</dbReference>
<dbReference type="InterPro" id="IPR011629">
    <property type="entry name" value="CobW-like_C"/>
</dbReference>
<dbReference type="InterPro" id="IPR003495">
    <property type="entry name" value="CobW/HypB/UreG_nucleotide-bd"/>
</dbReference>
<feature type="region of interest" description="Disordered" evidence="1">
    <location>
        <begin position="323"/>
        <end position="397"/>
    </location>
</feature>
<dbReference type="PANTHER" id="PTHR43603">
    <property type="entry name" value="COBW DOMAIN-CONTAINING PROTEIN DDB_G0274527"/>
    <property type="match status" value="1"/>
</dbReference>
<dbReference type="PANTHER" id="PTHR43603:SF1">
    <property type="entry name" value="ZINC-REGULATED GTPASE METALLOPROTEIN ACTIVATOR 1"/>
    <property type="match status" value="1"/>
</dbReference>
<name>A0A8E2E7V6_9PEZI</name>
<evidence type="ECO:0000259" key="2">
    <source>
        <dbReference type="SMART" id="SM00833"/>
    </source>
</evidence>
<dbReference type="SUPFAM" id="SSF52540">
    <property type="entry name" value="P-loop containing nucleoside triphosphate hydrolases"/>
    <property type="match status" value="1"/>
</dbReference>
<sequence length="494" mass="54812">MPTSMRSKKTGNDSKAENGGRILRVTVLSSFLGSGKTTLLRNILSSPVQRISIDAAHIARVSLSNSKIVQMQNGCIYCTLRSELLTELAQMSWENEMEYVVIESSGISEPQQVIVVAKGVGAEEMVVLNKIYVFSSLVSTFVQSSVVEVRSPRFDTMLTVVDAFRFFSEFETAEFLQDRFGEEEVTDEDQRTISKLFAEQIEFANVIIINKVDMVGPDVLSRVRGYVKSLNPTCKIFEAKYAKIDVKELLGTGRFNMSDAIAMAGWLSSLKEMMQMDVGGKNRLAPKPETLEYGIGSFIYRARKPFNPLKLYKLIEGKFTLIQNDNTDEEEDGDEDGDGDGDGEDAGEDPMDIGEDEQASGAGNDDDEWDGISDNNENAGNDSSATSDSPSDGLAKQDLGDSTVIIANKRLDPFATRPVWMGGWSSAGAMLNTQDEEVARAIKMDFEGERADRRQEPVFIGESLNQEMITKMFDDLEWENELVDEDGHDHGHHR</sequence>
<dbReference type="Pfam" id="PF02492">
    <property type="entry name" value="cobW"/>
    <property type="match status" value="1"/>
</dbReference>
<dbReference type="OrthoDB" id="272672at2759"/>
<evidence type="ECO:0000313" key="3">
    <source>
        <dbReference type="EMBL" id="OCK78981.1"/>
    </source>
</evidence>
<feature type="compositionally biased region" description="Acidic residues" evidence="1">
    <location>
        <begin position="326"/>
        <end position="371"/>
    </location>
</feature>
<reference evidence="3 4" key="1">
    <citation type="journal article" date="2016" name="Nat. Commun.">
        <title>Ectomycorrhizal ecology is imprinted in the genome of the dominant symbiotic fungus Cenococcum geophilum.</title>
        <authorList>
            <consortium name="DOE Joint Genome Institute"/>
            <person name="Peter M."/>
            <person name="Kohler A."/>
            <person name="Ohm R.A."/>
            <person name="Kuo A."/>
            <person name="Krutzmann J."/>
            <person name="Morin E."/>
            <person name="Arend M."/>
            <person name="Barry K.W."/>
            <person name="Binder M."/>
            <person name="Choi C."/>
            <person name="Clum A."/>
            <person name="Copeland A."/>
            <person name="Grisel N."/>
            <person name="Haridas S."/>
            <person name="Kipfer T."/>
            <person name="LaButti K."/>
            <person name="Lindquist E."/>
            <person name="Lipzen A."/>
            <person name="Maire R."/>
            <person name="Meier B."/>
            <person name="Mihaltcheva S."/>
            <person name="Molinier V."/>
            <person name="Murat C."/>
            <person name="Poggeler S."/>
            <person name="Quandt C.A."/>
            <person name="Sperisen C."/>
            <person name="Tritt A."/>
            <person name="Tisserant E."/>
            <person name="Crous P.W."/>
            <person name="Henrissat B."/>
            <person name="Nehls U."/>
            <person name="Egli S."/>
            <person name="Spatafora J.W."/>
            <person name="Grigoriev I.V."/>
            <person name="Martin F.M."/>
        </authorList>
    </citation>
    <scope>NUCLEOTIDE SEQUENCE [LARGE SCALE GENOMIC DNA]</scope>
    <source>
        <strain evidence="3 4">CBS 459.81</strain>
    </source>
</reference>
<dbReference type="AlphaFoldDB" id="A0A8E2E7V6"/>
<dbReference type="InterPro" id="IPR051927">
    <property type="entry name" value="Zn_Chap_cDPG_Synth"/>
</dbReference>
<feature type="compositionally biased region" description="Polar residues" evidence="1">
    <location>
        <begin position="373"/>
        <end position="390"/>
    </location>
</feature>